<organism evidence="2 3">
    <name type="scientific">Streptomyces inusitatus</name>
    <dbReference type="NCBI Taxonomy" id="68221"/>
    <lineage>
        <taxon>Bacteria</taxon>
        <taxon>Bacillati</taxon>
        <taxon>Actinomycetota</taxon>
        <taxon>Actinomycetes</taxon>
        <taxon>Kitasatosporales</taxon>
        <taxon>Streptomycetaceae</taxon>
        <taxon>Streptomyces</taxon>
    </lineage>
</organism>
<keyword evidence="1" id="KW-0732">Signal</keyword>
<evidence type="ECO:0000313" key="2">
    <source>
        <dbReference type="EMBL" id="GGZ38150.1"/>
    </source>
</evidence>
<reference evidence="2" key="1">
    <citation type="journal article" date="2014" name="Int. J. Syst. Evol. Microbiol.">
        <title>Complete genome sequence of Corynebacterium casei LMG S-19264T (=DSM 44701T), isolated from a smear-ripened cheese.</title>
        <authorList>
            <consortium name="US DOE Joint Genome Institute (JGI-PGF)"/>
            <person name="Walter F."/>
            <person name="Albersmeier A."/>
            <person name="Kalinowski J."/>
            <person name="Ruckert C."/>
        </authorList>
    </citation>
    <scope>NUCLEOTIDE SEQUENCE</scope>
    <source>
        <strain evidence="2">JCM 4988</strain>
    </source>
</reference>
<sequence>MNGAVRMGRNRYVRALLVTAVAVAVAGCTEESSSPDGGGAAAASCAYVMRFADRTYQNQDKVKFEVGDKVGTAYSIPCNDTGQDSPQDPVTESVAYAVEGLDPDVAVAIGDSPEDALFFSLGMGGEMPAEVEKFIARR</sequence>
<gene>
    <name evidence="2" type="ORF">GCM10010387_35260</name>
</gene>
<dbReference type="AlphaFoldDB" id="A0A918UVW0"/>
<keyword evidence="3" id="KW-1185">Reference proteome</keyword>
<feature type="chain" id="PRO_5039702004" description="Lipoprotein" evidence="1">
    <location>
        <begin position="27"/>
        <end position="138"/>
    </location>
</feature>
<evidence type="ECO:0000313" key="3">
    <source>
        <dbReference type="Proteomes" id="UP000630936"/>
    </source>
</evidence>
<name>A0A918UVW0_9ACTN</name>
<accession>A0A918UVW0</accession>
<evidence type="ECO:0000256" key="1">
    <source>
        <dbReference type="SAM" id="SignalP"/>
    </source>
</evidence>
<evidence type="ECO:0008006" key="4">
    <source>
        <dbReference type="Google" id="ProtNLM"/>
    </source>
</evidence>
<protein>
    <recommendedName>
        <fullName evidence="4">Lipoprotein</fullName>
    </recommendedName>
</protein>
<dbReference type="EMBL" id="BMWG01000010">
    <property type="protein sequence ID" value="GGZ38150.1"/>
    <property type="molecule type" value="Genomic_DNA"/>
</dbReference>
<comment type="caution">
    <text evidence="2">The sequence shown here is derived from an EMBL/GenBank/DDBJ whole genome shotgun (WGS) entry which is preliminary data.</text>
</comment>
<feature type="signal peptide" evidence="1">
    <location>
        <begin position="1"/>
        <end position="26"/>
    </location>
</feature>
<dbReference type="PROSITE" id="PS51257">
    <property type="entry name" value="PROKAR_LIPOPROTEIN"/>
    <property type="match status" value="1"/>
</dbReference>
<dbReference type="Proteomes" id="UP000630936">
    <property type="component" value="Unassembled WGS sequence"/>
</dbReference>
<dbReference type="InterPro" id="IPR046248">
    <property type="entry name" value="DUF6281"/>
</dbReference>
<dbReference type="Pfam" id="PF19797">
    <property type="entry name" value="DUF6281"/>
    <property type="match status" value="1"/>
</dbReference>
<proteinExistence type="predicted"/>
<reference evidence="2" key="2">
    <citation type="submission" date="2020-09" db="EMBL/GenBank/DDBJ databases">
        <authorList>
            <person name="Sun Q."/>
            <person name="Ohkuma M."/>
        </authorList>
    </citation>
    <scope>NUCLEOTIDE SEQUENCE</scope>
    <source>
        <strain evidence="2">JCM 4988</strain>
    </source>
</reference>